<proteinExistence type="predicted"/>
<dbReference type="Pfam" id="PF02153">
    <property type="entry name" value="PDH_N"/>
    <property type="match status" value="1"/>
</dbReference>
<name>A0A897NQ15_9EURY</name>
<gene>
    <name evidence="3" type="primary">tyrA</name>
    <name evidence="3" type="ORF">HSBGL_1865</name>
</gene>
<dbReference type="Gene3D" id="1.10.3660.10">
    <property type="entry name" value="6-phosphogluconate dehydrogenase C-terminal like domain"/>
    <property type="match status" value="1"/>
</dbReference>
<sequence length="256" mass="26499">MPNGNPFPMNVLVVGAGEMGRWLGEALRDGRDAPVDLAVTDADPAVADAAADALGARAVSPDTDERFDLVCVAVPIPATPEVIAEFADNATAAMADLAGYMAGPLAAMSEHVPECERISLHPLFAADNAPGNVAAVVEDGGEVAGAIRDALVARGNEWVETDAATHDEAMETVQASAHAAVLAFALAAREVPQPFHTPISAGLFDLVEQVTGNDPRVYADIQETFEGAHAVADAAREIADADRDAFEDLYAEASDG</sequence>
<evidence type="ECO:0000259" key="2">
    <source>
        <dbReference type="PROSITE" id="PS51176"/>
    </source>
</evidence>
<protein>
    <submittedName>
        <fullName evidence="3">Prephenate dehydrogenase</fullName>
    </submittedName>
</protein>
<dbReference type="InterPro" id="IPR003099">
    <property type="entry name" value="Prephen_DH"/>
</dbReference>
<dbReference type="Gene3D" id="3.40.50.720">
    <property type="entry name" value="NAD(P)-binding Rossmann-like Domain"/>
    <property type="match status" value="1"/>
</dbReference>
<dbReference type="Proteomes" id="UP000663305">
    <property type="component" value="Chromosome"/>
</dbReference>
<dbReference type="AlphaFoldDB" id="A0A897NQ15"/>
<dbReference type="SUPFAM" id="SSF51735">
    <property type="entry name" value="NAD(P)-binding Rossmann-fold domains"/>
    <property type="match status" value="1"/>
</dbReference>
<evidence type="ECO:0000313" key="3">
    <source>
        <dbReference type="EMBL" id="QSG12276.1"/>
    </source>
</evidence>
<organism evidence="3 4">
    <name type="scientific">Halapricum desulfuricans</name>
    <dbReference type="NCBI Taxonomy" id="2841257"/>
    <lineage>
        <taxon>Archaea</taxon>
        <taxon>Methanobacteriati</taxon>
        <taxon>Methanobacteriota</taxon>
        <taxon>Stenosarchaea group</taxon>
        <taxon>Halobacteria</taxon>
        <taxon>Halobacteriales</taxon>
        <taxon>Haloarculaceae</taxon>
        <taxon>Halapricum</taxon>
    </lineage>
</organism>
<dbReference type="GO" id="GO:0004665">
    <property type="term" value="F:prephenate dehydrogenase (NADP+) activity"/>
    <property type="evidence" value="ECO:0007669"/>
    <property type="project" value="InterPro"/>
</dbReference>
<dbReference type="InterPro" id="IPR046826">
    <property type="entry name" value="PDH_N"/>
</dbReference>
<evidence type="ECO:0000313" key="4">
    <source>
        <dbReference type="Proteomes" id="UP000663305"/>
    </source>
</evidence>
<accession>A0A897NQ15</accession>
<dbReference type="GO" id="GO:0008977">
    <property type="term" value="F:prephenate dehydrogenase (NAD+) activity"/>
    <property type="evidence" value="ECO:0007669"/>
    <property type="project" value="InterPro"/>
</dbReference>
<dbReference type="PROSITE" id="PS51176">
    <property type="entry name" value="PDH_ADH"/>
    <property type="match status" value="1"/>
</dbReference>
<dbReference type="GO" id="GO:0070403">
    <property type="term" value="F:NAD+ binding"/>
    <property type="evidence" value="ECO:0007669"/>
    <property type="project" value="InterPro"/>
</dbReference>
<dbReference type="GO" id="GO:0006571">
    <property type="term" value="P:tyrosine biosynthetic process"/>
    <property type="evidence" value="ECO:0007669"/>
    <property type="project" value="InterPro"/>
</dbReference>
<reference evidence="3" key="1">
    <citation type="submission" date="2020-11" db="EMBL/GenBank/DDBJ databases">
        <title>Carbohydrate-dependent, anaerobic sulfur respiration: A novel catabolism in halophilic archaea.</title>
        <authorList>
            <person name="Sorokin D.Y."/>
            <person name="Messina E."/>
            <person name="Smedile F."/>
            <person name="La Cono V."/>
            <person name="Hallsworth J.E."/>
            <person name="Yakimov M.M."/>
        </authorList>
    </citation>
    <scope>NUCLEOTIDE SEQUENCE</scope>
    <source>
        <strain evidence="3">HSR-Bgl</strain>
    </source>
</reference>
<dbReference type="InterPro" id="IPR036291">
    <property type="entry name" value="NAD(P)-bd_dom_sf"/>
</dbReference>
<dbReference type="PANTHER" id="PTHR21363:SF0">
    <property type="entry name" value="PREPHENATE DEHYDROGENASE [NADP(+)]"/>
    <property type="match status" value="1"/>
</dbReference>
<evidence type="ECO:0000256" key="1">
    <source>
        <dbReference type="ARBA" id="ARBA00023002"/>
    </source>
</evidence>
<dbReference type="SUPFAM" id="SSF48179">
    <property type="entry name" value="6-phosphogluconate dehydrogenase C-terminal domain-like"/>
    <property type="match status" value="1"/>
</dbReference>
<dbReference type="EMBL" id="CP064789">
    <property type="protein sequence ID" value="QSG12276.1"/>
    <property type="molecule type" value="Genomic_DNA"/>
</dbReference>
<feature type="domain" description="Prephenate/arogenate dehydrogenase" evidence="2">
    <location>
        <begin position="9"/>
        <end position="256"/>
    </location>
</feature>
<keyword evidence="1" id="KW-0560">Oxidoreductase</keyword>
<dbReference type="PANTHER" id="PTHR21363">
    <property type="entry name" value="PREPHENATE DEHYDROGENASE"/>
    <property type="match status" value="1"/>
</dbReference>
<dbReference type="InterPro" id="IPR008927">
    <property type="entry name" value="6-PGluconate_DH-like_C_sf"/>
</dbReference>
<dbReference type="InterPro" id="IPR050812">
    <property type="entry name" value="Preph/Arog_dehydrog"/>
</dbReference>